<dbReference type="AlphaFoldDB" id="A0AAJ0FC66"/>
<dbReference type="Proteomes" id="UP001244011">
    <property type="component" value="Unassembled WGS sequence"/>
</dbReference>
<feature type="compositionally biased region" description="Basic residues" evidence="2">
    <location>
        <begin position="83"/>
        <end position="93"/>
    </location>
</feature>
<evidence type="ECO:0000259" key="3">
    <source>
        <dbReference type="SMART" id="SM00906"/>
    </source>
</evidence>
<feature type="region of interest" description="Disordered" evidence="2">
    <location>
        <begin position="45"/>
        <end position="97"/>
    </location>
</feature>
<dbReference type="InterPro" id="IPR052761">
    <property type="entry name" value="Fungal_Detox/Toxin_TFs"/>
</dbReference>
<proteinExistence type="predicted"/>
<gene>
    <name evidence="4" type="ORF">QBC33DRAFT_564411</name>
</gene>
<evidence type="ECO:0000256" key="1">
    <source>
        <dbReference type="ARBA" id="ARBA00023242"/>
    </source>
</evidence>
<dbReference type="GO" id="GO:0008270">
    <property type="term" value="F:zinc ion binding"/>
    <property type="evidence" value="ECO:0007669"/>
    <property type="project" value="InterPro"/>
</dbReference>
<dbReference type="PANTHER" id="PTHR47425:SF3">
    <property type="entry name" value="ZN(II)2CYS6 TRANSCRIPTION FACTOR (EUROFUNG)"/>
    <property type="match status" value="1"/>
</dbReference>
<protein>
    <submittedName>
        <fullName evidence="4">Fungal-specific transcription factor domain-containing protein</fullName>
    </submittedName>
</protein>
<evidence type="ECO:0000313" key="4">
    <source>
        <dbReference type="EMBL" id="KAK1761817.1"/>
    </source>
</evidence>
<dbReference type="Pfam" id="PF04082">
    <property type="entry name" value="Fungal_trans"/>
    <property type="match status" value="1"/>
</dbReference>
<evidence type="ECO:0000256" key="2">
    <source>
        <dbReference type="SAM" id="MobiDB-lite"/>
    </source>
</evidence>
<keyword evidence="5" id="KW-1185">Reference proteome</keyword>
<dbReference type="InterPro" id="IPR007219">
    <property type="entry name" value="XnlR_reg_dom"/>
</dbReference>
<dbReference type="SMART" id="SM00906">
    <property type="entry name" value="Fungal_trans"/>
    <property type="match status" value="1"/>
</dbReference>
<dbReference type="CDD" id="cd12148">
    <property type="entry name" value="fungal_TF_MHR"/>
    <property type="match status" value="1"/>
</dbReference>
<keyword evidence="1" id="KW-0539">Nucleus</keyword>
<accession>A0AAJ0FC66</accession>
<reference evidence="4" key="1">
    <citation type="submission" date="2023-06" db="EMBL/GenBank/DDBJ databases">
        <title>Genome-scale phylogeny and comparative genomics of the fungal order Sordariales.</title>
        <authorList>
            <consortium name="Lawrence Berkeley National Laboratory"/>
            <person name="Hensen N."/>
            <person name="Bonometti L."/>
            <person name="Westerberg I."/>
            <person name="Brannstrom I.O."/>
            <person name="Guillou S."/>
            <person name="Cros-Aarteil S."/>
            <person name="Calhoun S."/>
            <person name="Haridas S."/>
            <person name="Kuo A."/>
            <person name="Mondo S."/>
            <person name="Pangilinan J."/>
            <person name="Riley R."/>
            <person name="Labutti K."/>
            <person name="Andreopoulos B."/>
            <person name="Lipzen A."/>
            <person name="Chen C."/>
            <person name="Yanf M."/>
            <person name="Daum C."/>
            <person name="Ng V."/>
            <person name="Clum A."/>
            <person name="Steindorff A."/>
            <person name="Ohm R."/>
            <person name="Martin F."/>
            <person name="Silar P."/>
            <person name="Natvig D."/>
            <person name="Lalanne C."/>
            <person name="Gautier V."/>
            <person name="Ament-Velasquez S.L."/>
            <person name="Kruys A."/>
            <person name="Hutchinson M.I."/>
            <person name="Powell A.J."/>
            <person name="Barry K."/>
            <person name="Miller A.N."/>
            <person name="Grigoriev I.V."/>
            <person name="Debuchy R."/>
            <person name="Gladieux P."/>
            <person name="Thoren M.H."/>
            <person name="Johannesson H."/>
        </authorList>
    </citation>
    <scope>NUCLEOTIDE SEQUENCE</scope>
    <source>
        <strain evidence="4">8032-3</strain>
    </source>
</reference>
<dbReference type="GO" id="GO:0003677">
    <property type="term" value="F:DNA binding"/>
    <property type="evidence" value="ECO:0007669"/>
    <property type="project" value="InterPro"/>
</dbReference>
<dbReference type="RefSeq" id="XP_060278030.1">
    <property type="nucleotide sequence ID" value="XM_060430377.1"/>
</dbReference>
<dbReference type="PANTHER" id="PTHR47425">
    <property type="entry name" value="FARB-RELATED"/>
    <property type="match status" value="1"/>
</dbReference>
<sequence length="444" mass="48353">MNSSTDELPALAEDPSASLTENIFDEWSALAEELLVSVATDPIDGLMGLADGSPPTETSIPGEALPIPPGQAAGFPSDDAKPRKAPRRTRRQGTRPPRALIANVAVCSSIARARSASLAGQSQPKACLDGSEKKCTETPAVSAQKQPSLGVHLFSRQLPTDLSTADVVMMRAKGALRVPRATALRGLIKSFCQFVYCRAPVVDLYELLELSGPGDVETPETSISLLLLNAIMLTASMHAPVEVLRDAGYGSRAEALAGFHDKVLYNLNYEKDAVATLQTLLLLAYASDDSESDKDKTHWTTVAVSLCYRIGLNHYPKGEGSALLGKGPGRLWRRLWWSCFILDRLVTVTYGRIPGINQQDWDVPYLQMDDLELEAMPGFVDQMLVQQLAECFIEKAELSVHRGCKCSTELIPPATLPPYHSHYLADEDYELGLIHSMFGPISKF</sequence>
<dbReference type="EMBL" id="MU839050">
    <property type="protein sequence ID" value="KAK1761817.1"/>
    <property type="molecule type" value="Genomic_DNA"/>
</dbReference>
<name>A0AAJ0FC66_9PEZI</name>
<organism evidence="4 5">
    <name type="scientific">Phialemonium atrogriseum</name>
    <dbReference type="NCBI Taxonomy" id="1093897"/>
    <lineage>
        <taxon>Eukaryota</taxon>
        <taxon>Fungi</taxon>
        <taxon>Dikarya</taxon>
        <taxon>Ascomycota</taxon>
        <taxon>Pezizomycotina</taxon>
        <taxon>Sordariomycetes</taxon>
        <taxon>Sordariomycetidae</taxon>
        <taxon>Cephalothecales</taxon>
        <taxon>Cephalothecaceae</taxon>
        <taxon>Phialemonium</taxon>
    </lineage>
</organism>
<feature type="domain" description="Xylanolytic transcriptional activator regulatory" evidence="3">
    <location>
        <begin position="296"/>
        <end position="372"/>
    </location>
</feature>
<dbReference type="GO" id="GO:0006351">
    <property type="term" value="P:DNA-templated transcription"/>
    <property type="evidence" value="ECO:0007669"/>
    <property type="project" value="InterPro"/>
</dbReference>
<evidence type="ECO:0000313" key="5">
    <source>
        <dbReference type="Proteomes" id="UP001244011"/>
    </source>
</evidence>
<comment type="caution">
    <text evidence="4">The sequence shown here is derived from an EMBL/GenBank/DDBJ whole genome shotgun (WGS) entry which is preliminary data.</text>
</comment>
<dbReference type="GeneID" id="85313564"/>